<dbReference type="InterPro" id="IPR000182">
    <property type="entry name" value="GNAT_dom"/>
</dbReference>
<dbReference type="Gene3D" id="3.40.630.30">
    <property type="match status" value="1"/>
</dbReference>
<dbReference type="RefSeq" id="WP_158025598.1">
    <property type="nucleotide sequence ID" value="NZ_RBIM01000004.1"/>
</dbReference>
<proteinExistence type="predicted"/>
<evidence type="ECO:0000259" key="1">
    <source>
        <dbReference type="PROSITE" id="PS51186"/>
    </source>
</evidence>
<keyword evidence="2" id="KW-0808">Transferase</keyword>
<sequence>MKNAIPDSLKVTIARTLDQVVMAMTLRGVIYLGEQFAPYAEEYDGNDFVGASHLIAWRGAEPVGVLRLRFFADFAKVERAAVLRQYRRFGVMRVLMQEAQRYSARRGYRKMLGHAQLNRVKYWRTHGFRVRADRPEFGFSDYKYVEIERDLVPPANAITMNADPMVVIRPDGEWDRPGPFDLSLARMQEDEGVRKPEEAA</sequence>
<comment type="caution">
    <text evidence="2">The sequence shown here is derived from an EMBL/GenBank/DDBJ whole genome shotgun (WGS) entry which is preliminary data.</text>
</comment>
<dbReference type="EMBL" id="RBIM01000004">
    <property type="protein sequence ID" value="RKQ96699.1"/>
    <property type="molecule type" value="Genomic_DNA"/>
</dbReference>
<dbReference type="InterPro" id="IPR016181">
    <property type="entry name" value="Acyl_CoA_acyltransferase"/>
</dbReference>
<keyword evidence="2" id="KW-0012">Acyltransferase</keyword>
<dbReference type="GO" id="GO:0016747">
    <property type="term" value="F:acyltransferase activity, transferring groups other than amino-acyl groups"/>
    <property type="evidence" value="ECO:0007669"/>
    <property type="project" value="InterPro"/>
</dbReference>
<dbReference type="AlphaFoldDB" id="A0A495D5J9"/>
<dbReference type="Pfam" id="PF00583">
    <property type="entry name" value="Acetyltransf_1"/>
    <property type="match status" value="1"/>
</dbReference>
<reference evidence="2 3" key="1">
    <citation type="submission" date="2018-10" db="EMBL/GenBank/DDBJ databases">
        <title>Genomic Encyclopedia of Type Strains, Phase IV (KMG-IV): sequencing the most valuable type-strain genomes for metagenomic binning, comparative biology and taxonomic classification.</title>
        <authorList>
            <person name="Goeker M."/>
        </authorList>
    </citation>
    <scope>NUCLEOTIDE SEQUENCE [LARGE SCALE GENOMIC DNA]</scope>
    <source>
        <strain evidence="2 3">DSM 4734</strain>
    </source>
</reference>
<evidence type="ECO:0000313" key="2">
    <source>
        <dbReference type="EMBL" id="RKQ96699.1"/>
    </source>
</evidence>
<accession>A0A495D5J9</accession>
<feature type="domain" description="N-acetyltransferase" evidence="1">
    <location>
        <begin position="15"/>
        <end position="146"/>
    </location>
</feature>
<evidence type="ECO:0000313" key="3">
    <source>
        <dbReference type="Proteomes" id="UP000273675"/>
    </source>
</evidence>
<dbReference type="SUPFAM" id="SSF55729">
    <property type="entry name" value="Acyl-CoA N-acyltransferases (Nat)"/>
    <property type="match status" value="1"/>
</dbReference>
<protein>
    <submittedName>
        <fullName evidence="2">Putative GNAT family N-acyltransferase</fullName>
    </submittedName>
</protein>
<dbReference type="Proteomes" id="UP000273675">
    <property type="component" value="Unassembled WGS sequence"/>
</dbReference>
<dbReference type="PROSITE" id="PS51186">
    <property type="entry name" value="GNAT"/>
    <property type="match status" value="1"/>
</dbReference>
<dbReference type="CDD" id="cd04301">
    <property type="entry name" value="NAT_SF"/>
    <property type="match status" value="1"/>
</dbReference>
<name>A0A495D5J9_9PROT</name>
<gene>
    <name evidence="2" type="ORF">C7435_2032</name>
</gene>
<organism evidence="2 3">
    <name type="scientific">Maricaulis maris</name>
    <dbReference type="NCBI Taxonomy" id="74318"/>
    <lineage>
        <taxon>Bacteria</taxon>
        <taxon>Pseudomonadati</taxon>
        <taxon>Pseudomonadota</taxon>
        <taxon>Alphaproteobacteria</taxon>
        <taxon>Maricaulales</taxon>
        <taxon>Maricaulaceae</taxon>
        <taxon>Maricaulis</taxon>
    </lineage>
</organism>